<organism evidence="2">
    <name type="scientific">uncultured Gemmatimonadaceae bacterium</name>
    <dbReference type="NCBI Taxonomy" id="246130"/>
    <lineage>
        <taxon>Bacteria</taxon>
        <taxon>Pseudomonadati</taxon>
        <taxon>Gemmatimonadota</taxon>
        <taxon>Gemmatimonadia</taxon>
        <taxon>Gemmatimonadales</taxon>
        <taxon>Gemmatimonadaceae</taxon>
        <taxon>environmental samples</taxon>
    </lineage>
</organism>
<evidence type="ECO:0000313" key="2">
    <source>
        <dbReference type="EMBL" id="CAA9339431.1"/>
    </source>
</evidence>
<accession>A0A6J4LTG5</accession>
<reference evidence="2" key="1">
    <citation type="submission" date="2020-02" db="EMBL/GenBank/DDBJ databases">
        <authorList>
            <person name="Meier V. D."/>
        </authorList>
    </citation>
    <scope>NUCLEOTIDE SEQUENCE</scope>
    <source>
        <strain evidence="2">AVDCRST_MAG11</strain>
    </source>
</reference>
<name>A0A6J4LTG5_9BACT</name>
<feature type="compositionally biased region" description="Basic residues" evidence="1">
    <location>
        <begin position="7"/>
        <end position="16"/>
    </location>
</feature>
<sequence>APAQHLLPRRHARPHRAPAAAGRAHQRLRPHAAHPGDLQRGAERQRGVALPGALPAGAARAAHGRVGPLRQRAPHEGVRRHRRRPPPPRRAARGLGAVHRRPRRHPPRDL</sequence>
<proteinExistence type="predicted"/>
<feature type="compositionally biased region" description="Low complexity" evidence="1">
    <location>
        <begin position="47"/>
        <end position="68"/>
    </location>
</feature>
<feature type="non-terminal residue" evidence="2">
    <location>
        <position position="110"/>
    </location>
</feature>
<gene>
    <name evidence="2" type="ORF">AVDCRST_MAG11-2905</name>
</gene>
<feature type="compositionally biased region" description="Basic residues" evidence="1">
    <location>
        <begin position="78"/>
        <end position="110"/>
    </location>
</feature>
<feature type="region of interest" description="Disordered" evidence="1">
    <location>
        <begin position="1"/>
        <end position="110"/>
    </location>
</feature>
<feature type="non-terminal residue" evidence="2">
    <location>
        <position position="1"/>
    </location>
</feature>
<evidence type="ECO:0000256" key="1">
    <source>
        <dbReference type="SAM" id="MobiDB-lite"/>
    </source>
</evidence>
<dbReference type="EMBL" id="CADCTU010000637">
    <property type="protein sequence ID" value="CAA9339431.1"/>
    <property type="molecule type" value="Genomic_DNA"/>
</dbReference>
<dbReference type="AlphaFoldDB" id="A0A6J4LTG5"/>
<protein>
    <submittedName>
        <fullName evidence="2">Uncharacterized protein</fullName>
    </submittedName>
</protein>